<dbReference type="InterPro" id="IPR003691">
    <property type="entry name" value="FluC"/>
</dbReference>
<evidence type="ECO:0000313" key="11">
    <source>
        <dbReference type="EMBL" id="MBD8031175.1"/>
    </source>
</evidence>
<dbReference type="AlphaFoldDB" id="A0A8I0LHJ7"/>
<dbReference type="Pfam" id="PF02537">
    <property type="entry name" value="CRCB"/>
    <property type="match status" value="1"/>
</dbReference>
<keyword evidence="2 10" id="KW-1003">Cell membrane</keyword>
<feature type="binding site" evidence="10">
    <location>
        <position position="64"/>
    </location>
    <ligand>
        <name>Na(+)</name>
        <dbReference type="ChEBI" id="CHEBI:29101"/>
        <note>structural</note>
    </ligand>
</feature>
<feature type="transmembrane region" description="Helical" evidence="10">
    <location>
        <begin position="54"/>
        <end position="74"/>
    </location>
</feature>
<dbReference type="RefSeq" id="WP_191734416.1">
    <property type="nucleotide sequence ID" value="NZ_JACSPR010000012.1"/>
</dbReference>
<dbReference type="PROSITE" id="PS51257">
    <property type="entry name" value="PROKAR_LIPOPROTEIN"/>
    <property type="match status" value="1"/>
</dbReference>
<comment type="caution">
    <text evidence="11">The sequence shown here is derived from an EMBL/GenBank/DDBJ whole genome shotgun (WGS) entry which is preliminary data.</text>
</comment>
<feature type="binding site" evidence="10">
    <location>
        <position position="61"/>
    </location>
    <ligand>
        <name>Na(+)</name>
        <dbReference type="ChEBI" id="CHEBI:29101"/>
        <note>structural</note>
    </ligand>
</feature>
<evidence type="ECO:0000256" key="6">
    <source>
        <dbReference type="ARBA" id="ARBA00023303"/>
    </source>
</evidence>
<keyword evidence="4 10" id="KW-1133">Transmembrane helix</keyword>
<feature type="transmembrane region" description="Helical" evidence="10">
    <location>
        <begin position="31"/>
        <end position="47"/>
    </location>
</feature>
<keyword evidence="3 10" id="KW-0812">Transmembrane</keyword>
<keyword evidence="10" id="KW-0479">Metal-binding</keyword>
<comment type="subcellular location">
    <subcellularLocation>
        <location evidence="1 10">Cell membrane</location>
        <topology evidence="1 10">Multi-pass membrane protein</topology>
    </subcellularLocation>
</comment>
<feature type="transmembrane region" description="Helical" evidence="10">
    <location>
        <begin position="80"/>
        <end position="99"/>
    </location>
</feature>
<accession>A0A8I0LHJ7</accession>
<comment type="similarity">
    <text evidence="7 10">Belongs to the fluoride channel Fluc/FEX (TC 1.A.43) family.</text>
</comment>
<dbReference type="Proteomes" id="UP000650224">
    <property type="component" value="Unassembled WGS sequence"/>
</dbReference>
<dbReference type="GO" id="GO:0046872">
    <property type="term" value="F:metal ion binding"/>
    <property type="evidence" value="ECO:0007669"/>
    <property type="project" value="UniProtKB-KW"/>
</dbReference>
<comment type="catalytic activity">
    <reaction evidence="8">
        <text>fluoride(in) = fluoride(out)</text>
        <dbReference type="Rhea" id="RHEA:76159"/>
        <dbReference type="ChEBI" id="CHEBI:17051"/>
    </reaction>
    <physiologicalReaction direction="left-to-right" evidence="8">
        <dbReference type="Rhea" id="RHEA:76160"/>
    </physiologicalReaction>
</comment>
<dbReference type="GO" id="GO:0140114">
    <property type="term" value="P:cellular detoxification of fluoride"/>
    <property type="evidence" value="ECO:0007669"/>
    <property type="project" value="UniProtKB-UniRule"/>
</dbReference>
<sequence>MPKLWEGMSVGAGAAVGACARLALTMQFGDGLWPILAINMLGSFLMGRYRPGPFWGTGVLGGFTTFSAFAVMLVDAPLPHAVTYLTVTVVGCVAAWLVGNRWAS</sequence>
<comment type="function">
    <text evidence="9 10">Fluoride-specific ion channel. Important for reducing fluoride concentration in the cell, thus reducing its toxicity.</text>
</comment>
<evidence type="ECO:0000256" key="7">
    <source>
        <dbReference type="ARBA" id="ARBA00035120"/>
    </source>
</evidence>
<dbReference type="HAMAP" id="MF_00454">
    <property type="entry name" value="FluC"/>
    <property type="match status" value="1"/>
</dbReference>
<dbReference type="NCBIfam" id="NF001101">
    <property type="entry name" value="PRK00134.1"/>
    <property type="match status" value="1"/>
</dbReference>
<evidence type="ECO:0000256" key="8">
    <source>
        <dbReference type="ARBA" id="ARBA00035585"/>
    </source>
</evidence>
<evidence type="ECO:0000256" key="1">
    <source>
        <dbReference type="ARBA" id="ARBA00004651"/>
    </source>
</evidence>
<proteinExistence type="inferred from homology"/>
<keyword evidence="5 10" id="KW-0472">Membrane</keyword>
<gene>
    <name evidence="10" type="primary">fluC</name>
    <name evidence="10" type="synonym">crcB</name>
    <name evidence="11" type="ORF">H9627_12745</name>
</gene>
<reference evidence="11 12" key="1">
    <citation type="submission" date="2020-08" db="EMBL/GenBank/DDBJ databases">
        <title>A Genomic Blueprint of the Chicken Gut Microbiome.</title>
        <authorList>
            <person name="Gilroy R."/>
            <person name="Ravi A."/>
            <person name="Getino M."/>
            <person name="Pursley I."/>
            <person name="Horton D.L."/>
            <person name="Alikhan N.-F."/>
            <person name="Baker D."/>
            <person name="Gharbi K."/>
            <person name="Hall N."/>
            <person name="Watson M."/>
            <person name="Adriaenssens E.M."/>
            <person name="Foster-Nyarko E."/>
            <person name="Jarju S."/>
            <person name="Secka A."/>
            <person name="Antonio M."/>
            <person name="Oren A."/>
            <person name="Chaudhuri R."/>
            <person name="La Ragione R.M."/>
            <person name="Hildebrand F."/>
            <person name="Pallen M.J."/>
        </authorList>
    </citation>
    <scope>NUCLEOTIDE SEQUENCE [LARGE SCALE GENOMIC DNA]</scope>
    <source>
        <strain evidence="11 12">Sa1YVA5</strain>
    </source>
</reference>
<name>A0A8I0LHJ7_9CORY</name>
<evidence type="ECO:0000256" key="5">
    <source>
        <dbReference type="ARBA" id="ARBA00023136"/>
    </source>
</evidence>
<keyword evidence="10" id="KW-0915">Sodium</keyword>
<keyword evidence="10" id="KW-0813">Transport</keyword>
<dbReference type="EMBL" id="JACSPR010000012">
    <property type="protein sequence ID" value="MBD8031175.1"/>
    <property type="molecule type" value="Genomic_DNA"/>
</dbReference>
<organism evidence="11 12">
    <name type="scientific">Corynebacterium gallinarum</name>
    <dbReference type="NCBI Taxonomy" id="2762214"/>
    <lineage>
        <taxon>Bacteria</taxon>
        <taxon>Bacillati</taxon>
        <taxon>Actinomycetota</taxon>
        <taxon>Actinomycetes</taxon>
        <taxon>Mycobacteriales</taxon>
        <taxon>Corynebacteriaceae</taxon>
        <taxon>Corynebacterium</taxon>
    </lineage>
</organism>
<protein>
    <recommendedName>
        <fullName evidence="10">Fluoride-specific ion channel FluC</fullName>
    </recommendedName>
</protein>
<dbReference type="GO" id="GO:0062054">
    <property type="term" value="F:fluoride channel activity"/>
    <property type="evidence" value="ECO:0007669"/>
    <property type="project" value="UniProtKB-UniRule"/>
</dbReference>
<evidence type="ECO:0000256" key="2">
    <source>
        <dbReference type="ARBA" id="ARBA00022475"/>
    </source>
</evidence>
<dbReference type="GO" id="GO:0005886">
    <property type="term" value="C:plasma membrane"/>
    <property type="evidence" value="ECO:0007669"/>
    <property type="project" value="UniProtKB-SubCell"/>
</dbReference>
<keyword evidence="6 10" id="KW-0407">Ion channel</keyword>
<comment type="activity regulation">
    <text evidence="10">Na(+) is not transported, but it plays an essential structural role and its presence is essential for fluoride channel function.</text>
</comment>
<keyword evidence="12" id="KW-1185">Reference proteome</keyword>
<evidence type="ECO:0000256" key="10">
    <source>
        <dbReference type="HAMAP-Rule" id="MF_00454"/>
    </source>
</evidence>
<evidence type="ECO:0000256" key="4">
    <source>
        <dbReference type="ARBA" id="ARBA00022989"/>
    </source>
</evidence>
<evidence type="ECO:0000256" key="9">
    <source>
        <dbReference type="ARBA" id="ARBA00049940"/>
    </source>
</evidence>
<keyword evidence="10" id="KW-0406">Ion transport</keyword>
<evidence type="ECO:0000256" key="3">
    <source>
        <dbReference type="ARBA" id="ARBA00022692"/>
    </source>
</evidence>
<evidence type="ECO:0000313" key="12">
    <source>
        <dbReference type="Proteomes" id="UP000650224"/>
    </source>
</evidence>